<name>A0A6I6G666_9BACT</name>
<dbReference type="AlphaFoldDB" id="A0A6I6G666"/>
<protein>
    <submittedName>
        <fullName evidence="2">Uncharacterized protein</fullName>
    </submittedName>
</protein>
<evidence type="ECO:0000256" key="1">
    <source>
        <dbReference type="SAM" id="Phobius"/>
    </source>
</evidence>
<sequence length="150" mass="17096">MLFQWEMLLHQAVMVFLLISASVIAIVINQADLSGKKKLTLLRFISSFNLLVVIPAALFLLLVNLYGIAQIEYKTLENSLMRGLIALTGLLTLLIGLFRILKLSKEGLAEIKRKSIMASKYQVIFQKIRSAFMFIMLSVVICFWILFLNR</sequence>
<keyword evidence="1" id="KW-1133">Transmembrane helix</keyword>
<reference evidence="2 3" key="1">
    <citation type="submission" date="2019-11" db="EMBL/GenBank/DDBJ databases">
        <authorList>
            <person name="Im W.T."/>
        </authorList>
    </citation>
    <scope>NUCLEOTIDE SEQUENCE [LARGE SCALE GENOMIC DNA]</scope>
    <source>
        <strain evidence="2 3">SB-02</strain>
    </source>
</reference>
<feature type="transmembrane region" description="Helical" evidence="1">
    <location>
        <begin position="12"/>
        <end position="29"/>
    </location>
</feature>
<dbReference type="EMBL" id="CP046566">
    <property type="protein sequence ID" value="QGW28156.1"/>
    <property type="molecule type" value="Genomic_DNA"/>
</dbReference>
<feature type="transmembrane region" description="Helical" evidence="1">
    <location>
        <begin position="41"/>
        <end position="68"/>
    </location>
</feature>
<dbReference type="KEGG" id="fls:GLV81_08670"/>
<evidence type="ECO:0000313" key="3">
    <source>
        <dbReference type="Proteomes" id="UP000426027"/>
    </source>
</evidence>
<keyword evidence="1" id="KW-0472">Membrane</keyword>
<dbReference type="RefSeq" id="WP_157478515.1">
    <property type="nucleotide sequence ID" value="NZ_CP046566.1"/>
</dbReference>
<keyword evidence="1" id="KW-0812">Transmembrane</keyword>
<feature type="transmembrane region" description="Helical" evidence="1">
    <location>
        <begin position="123"/>
        <end position="147"/>
    </location>
</feature>
<feature type="transmembrane region" description="Helical" evidence="1">
    <location>
        <begin position="80"/>
        <end position="102"/>
    </location>
</feature>
<organism evidence="2 3">
    <name type="scientific">Phnomibacter ginsenosidimutans</name>
    <dbReference type="NCBI Taxonomy" id="2676868"/>
    <lineage>
        <taxon>Bacteria</taxon>
        <taxon>Pseudomonadati</taxon>
        <taxon>Bacteroidota</taxon>
        <taxon>Chitinophagia</taxon>
        <taxon>Chitinophagales</taxon>
        <taxon>Chitinophagaceae</taxon>
        <taxon>Phnomibacter</taxon>
    </lineage>
</organism>
<dbReference type="Proteomes" id="UP000426027">
    <property type="component" value="Chromosome"/>
</dbReference>
<proteinExistence type="predicted"/>
<evidence type="ECO:0000313" key="2">
    <source>
        <dbReference type="EMBL" id="QGW28156.1"/>
    </source>
</evidence>
<accession>A0A6I6G666</accession>
<gene>
    <name evidence="2" type="ORF">GLV81_08670</name>
</gene>
<keyword evidence="3" id="KW-1185">Reference proteome</keyword>